<reference evidence="2" key="2">
    <citation type="journal article" date="2015" name="Data Brief">
        <title>Shoot transcriptome of the giant reed, Arundo donax.</title>
        <authorList>
            <person name="Barrero R.A."/>
            <person name="Guerrero F.D."/>
            <person name="Moolhuijzen P."/>
            <person name="Goolsby J.A."/>
            <person name="Tidwell J."/>
            <person name="Bellgard S.E."/>
            <person name="Bellgard M.I."/>
        </authorList>
    </citation>
    <scope>NUCLEOTIDE SEQUENCE</scope>
    <source>
        <tissue evidence="2">Shoot tissue taken approximately 20 cm above the soil surface</tissue>
    </source>
</reference>
<evidence type="ECO:0000313" key="2">
    <source>
        <dbReference type="EMBL" id="JAD81315.1"/>
    </source>
</evidence>
<dbReference type="EMBL" id="GBRH01216580">
    <property type="protein sequence ID" value="JAD81315.1"/>
    <property type="molecule type" value="Transcribed_RNA"/>
</dbReference>
<name>A0A0A9D6P0_ARUDO</name>
<proteinExistence type="predicted"/>
<reference evidence="2" key="1">
    <citation type="submission" date="2014-09" db="EMBL/GenBank/DDBJ databases">
        <authorList>
            <person name="Magalhaes I.L.F."/>
            <person name="Oliveira U."/>
            <person name="Santos F.R."/>
            <person name="Vidigal T.H.D.A."/>
            <person name="Brescovit A.D."/>
            <person name="Santos A.J."/>
        </authorList>
    </citation>
    <scope>NUCLEOTIDE SEQUENCE</scope>
    <source>
        <tissue evidence="2">Shoot tissue taken approximately 20 cm above the soil surface</tissue>
    </source>
</reference>
<protein>
    <submittedName>
        <fullName evidence="2">Zinc finger protein, putative</fullName>
    </submittedName>
</protein>
<evidence type="ECO:0000256" key="1">
    <source>
        <dbReference type="SAM" id="MobiDB-lite"/>
    </source>
</evidence>
<accession>A0A0A9D6P0</accession>
<organism evidence="2">
    <name type="scientific">Arundo donax</name>
    <name type="common">Giant reed</name>
    <name type="synonym">Donax arundinaceus</name>
    <dbReference type="NCBI Taxonomy" id="35708"/>
    <lineage>
        <taxon>Eukaryota</taxon>
        <taxon>Viridiplantae</taxon>
        <taxon>Streptophyta</taxon>
        <taxon>Embryophyta</taxon>
        <taxon>Tracheophyta</taxon>
        <taxon>Spermatophyta</taxon>
        <taxon>Magnoliopsida</taxon>
        <taxon>Liliopsida</taxon>
        <taxon>Poales</taxon>
        <taxon>Poaceae</taxon>
        <taxon>PACMAD clade</taxon>
        <taxon>Arundinoideae</taxon>
        <taxon>Arundineae</taxon>
        <taxon>Arundo</taxon>
    </lineage>
</organism>
<dbReference type="AlphaFoldDB" id="A0A0A9D6P0"/>
<sequence length="57" mass="6098">MSHVVAITITSRKYGIFVAKKRVTHSVPQAPHVDGKESTSSGAEYLHSAAATSSRFP</sequence>
<feature type="region of interest" description="Disordered" evidence="1">
    <location>
        <begin position="28"/>
        <end position="57"/>
    </location>
</feature>